<dbReference type="Pfam" id="PF02566">
    <property type="entry name" value="OsmC"/>
    <property type="match status" value="1"/>
</dbReference>
<evidence type="ECO:0008006" key="3">
    <source>
        <dbReference type="Google" id="ProtNLM"/>
    </source>
</evidence>
<accession>A0ABQ2EWJ3</accession>
<dbReference type="Proteomes" id="UP000660265">
    <property type="component" value="Unassembled WGS sequence"/>
</dbReference>
<proteinExistence type="predicted"/>
<dbReference type="PANTHER" id="PTHR35368:SF1">
    <property type="entry name" value="HYDROPEROXIDE REDUCTASE"/>
    <property type="match status" value="1"/>
</dbReference>
<dbReference type="InterPro" id="IPR003718">
    <property type="entry name" value="OsmC/Ohr_fam"/>
</dbReference>
<evidence type="ECO:0000313" key="2">
    <source>
        <dbReference type="Proteomes" id="UP000660265"/>
    </source>
</evidence>
<protein>
    <recommendedName>
        <fullName evidence="3">OsmC family peroxiredoxin</fullName>
    </recommendedName>
</protein>
<dbReference type="SUPFAM" id="SSF82784">
    <property type="entry name" value="OsmC-like"/>
    <property type="match status" value="1"/>
</dbReference>
<dbReference type="RefSeq" id="WP_189111655.1">
    <property type="nucleotide sequence ID" value="NZ_BMMV01000036.1"/>
</dbReference>
<dbReference type="Gene3D" id="3.30.300.20">
    <property type="match status" value="1"/>
</dbReference>
<gene>
    <name evidence="1" type="ORF">GCM10011583_70400</name>
</gene>
<dbReference type="InterPro" id="IPR015946">
    <property type="entry name" value="KH_dom-like_a/b"/>
</dbReference>
<organism evidence="1 2">
    <name type="scientific">Streptomyces camponoticapitis</name>
    <dbReference type="NCBI Taxonomy" id="1616125"/>
    <lineage>
        <taxon>Bacteria</taxon>
        <taxon>Bacillati</taxon>
        <taxon>Actinomycetota</taxon>
        <taxon>Actinomycetes</taxon>
        <taxon>Kitasatosporales</taxon>
        <taxon>Streptomycetaceae</taxon>
        <taxon>Streptomyces</taxon>
    </lineage>
</organism>
<comment type="caution">
    <text evidence="1">The sequence shown here is derived from an EMBL/GenBank/DDBJ whole genome shotgun (WGS) entry which is preliminary data.</text>
</comment>
<keyword evidence="2" id="KW-1185">Reference proteome</keyword>
<dbReference type="InterPro" id="IPR052924">
    <property type="entry name" value="OsmC/Ohr_hydroprdx_reductase"/>
</dbReference>
<sequence>MINGVDMDALRQTVDAVRDKPELAQVTFGVQSEWSGGAHQRATTTVPRQNGEVIASRTATYTFESDEPTALLGTDKAANPGEYILQGLAGCYAVTYASVAATRGIELSSLSLDLQVDFDLQGFLGIDKSIRPGAQEIRVDVHAQSPNATAEQLEELTELVQQRSPIRETLANSVKVTTTLVTDKAQ</sequence>
<dbReference type="PANTHER" id="PTHR35368">
    <property type="entry name" value="HYDROPEROXIDE REDUCTASE"/>
    <property type="match status" value="1"/>
</dbReference>
<dbReference type="InterPro" id="IPR036102">
    <property type="entry name" value="OsmC/Ohrsf"/>
</dbReference>
<reference evidence="2" key="1">
    <citation type="journal article" date="2019" name="Int. J. Syst. Evol. Microbiol.">
        <title>The Global Catalogue of Microorganisms (GCM) 10K type strain sequencing project: providing services to taxonomists for standard genome sequencing and annotation.</title>
        <authorList>
            <consortium name="The Broad Institute Genomics Platform"/>
            <consortium name="The Broad Institute Genome Sequencing Center for Infectious Disease"/>
            <person name="Wu L."/>
            <person name="Ma J."/>
        </authorList>
    </citation>
    <scope>NUCLEOTIDE SEQUENCE [LARGE SCALE GENOMIC DNA]</scope>
    <source>
        <strain evidence="2">CGMCC 4.7275</strain>
    </source>
</reference>
<name>A0ABQ2EWJ3_9ACTN</name>
<dbReference type="EMBL" id="BMMV01000036">
    <property type="protein sequence ID" value="GGK28328.1"/>
    <property type="molecule type" value="Genomic_DNA"/>
</dbReference>
<evidence type="ECO:0000313" key="1">
    <source>
        <dbReference type="EMBL" id="GGK28328.1"/>
    </source>
</evidence>